<dbReference type="GO" id="GO:0005886">
    <property type="term" value="C:plasma membrane"/>
    <property type="evidence" value="ECO:0007669"/>
    <property type="project" value="UniProtKB-SubCell"/>
</dbReference>
<keyword evidence="11 12" id="KW-0472">Membrane</keyword>
<keyword evidence="4" id="KW-0997">Cell inner membrane</keyword>
<sequence>MDAFALVTLAPVPILIAGAVFGGWPAWLALVWIALFIFLLDEIIARAAPDAPEGSEFPAADRLSIALACTHFGLLILAVAALSGHTFLAGWSWIAVLLGFGLFFGQVSNSNAHELIHRTDKRLFALGKWVYISLLFGHHSSAHRLVHHRFVATPDDPNSAQRGEGFWSFAPRAWIGGFVAGLEMERALAQRRVPAADADLVTRLRVRIAALGPYPSYVLGGLWFVLLVGILFGPPGVLAYLLLCLYAQLQLLLSDYVQHYGLQRAQRGNGDYAPVTTRHSWDAPHPISGLWMLNAPRHSDHHAHPGRRYPALRLGETAEPARPMLPRSLPAMAALALVPPLWRRVMDRRLAALDRHTPETTL</sequence>
<dbReference type="GO" id="GO:0004497">
    <property type="term" value="F:monooxygenase activity"/>
    <property type="evidence" value="ECO:0007669"/>
    <property type="project" value="UniProtKB-KW"/>
</dbReference>
<keyword evidence="3" id="KW-1003">Cell membrane</keyword>
<dbReference type="AlphaFoldDB" id="A0A074TBI7"/>
<dbReference type="InterPro" id="IPR005804">
    <property type="entry name" value="FA_desaturase_dom"/>
</dbReference>
<feature type="transmembrane region" description="Helical" evidence="12">
    <location>
        <begin position="65"/>
        <end position="84"/>
    </location>
</feature>
<keyword evidence="9" id="KW-0408">Iron</keyword>
<comment type="subcellular location">
    <subcellularLocation>
        <location evidence="1">Cell inner membrane</location>
        <topology evidence="1">Multi-pass membrane protein</topology>
    </subcellularLocation>
</comment>
<dbReference type="EMBL" id="JHEH01000017">
    <property type="protein sequence ID" value="KEP69136.1"/>
    <property type="molecule type" value="Genomic_DNA"/>
</dbReference>
<keyword evidence="15" id="KW-1185">Reference proteome</keyword>
<proteinExistence type="inferred from homology"/>
<comment type="similarity">
    <text evidence="2">Belongs to the fatty acid desaturase type 1 family. AlkB subfamily.</text>
</comment>
<evidence type="ECO:0000256" key="7">
    <source>
        <dbReference type="ARBA" id="ARBA00022989"/>
    </source>
</evidence>
<dbReference type="Proteomes" id="UP000027725">
    <property type="component" value="Unassembled WGS sequence"/>
</dbReference>
<dbReference type="eggNOG" id="COG3239">
    <property type="taxonomic scope" value="Bacteria"/>
</dbReference>
<evidence type="ECO:0000313" key="15">
    <source>
        <dbReference type="Proteomes" id="UP000027725"/>
    </source>
</evidence>
<name>A0A074TBI7_9RHOB</name>
<keyword evidence="7 12" id="KW-1133">Transmembrane helix</keyword>
<protein>
    <submittedName>
        <fullName evidence="14">Alkane 1-monooxygenase</fullName>
    </submittedName>
</protein>
<dbReference type="PANTHER" id="PTHR38674:SF1">
    <property type="entry name" value="ALKANE 1-MONOOXYGENASE 1"/>
    <property type="match status" value="1"/>
</dbReference>
<evidence type="ECO:0000256" key="4">
    <source>
        <dbReference type="ARBA" id="ARBA00022519"/>
    </source>
</evidence>
<evidence type="ECO:0000259" key="13">
    <source>
        <dbReference type="Pfam" id="PF00487"/>
    </source>
</evidence>
<dbReference type="GO" id="GO:0046872">
    <property type="term" value="F:metal ion binding"/>
    <property type="evidence" value="ECO:0007669"/>
    <property type="project" value="UniProtKB-KW"/>
</dbReference>
<evidence type="ECO:0000256" key="9">
    <source>
        <dbReference type="ARBA" id="ARBA00023004"/>
    </source>
</evidence>
<feature type="transmembrane region" description="Helical" evidence="12">
    <location>
        <begin position="214"/>
        <end position="232"/>
    </location>
</feature>
<evidence type="ECO:0000256" key="5">
    <source>
        <dbReference type="ARBA" id="ARBA00022692"/>
    </source>
</evidence>
<dbReference type="CDD" id="cd03512">
    <property type="entry name" value="Alkane-hydroxylase"/>
    <property type="match status" value="1"/>
</dbReference>
<keyword evidence="8" id="KW-0560">Oxidoreductase</keyword>
<feature type="domain" description="Fatty acid desaturase" evidence="13">
    <location>
        <begin position="92"/>
        <end position="332"/>
    </location>
</feature>
<evidence type="ECO:0000256" key="3">
    <source>
        <dbReference type="ARBA" id="ARBA00022475"/>
    </source>
</evidence>
<keyword evidence="5 12" id="KW-0812">Transmembrane</keyword>
<comment type="caution">
    <text evidence="14">The sequence shown here is derived from an EMBL/GenBank/DDBJ whole genome shotgun (WGS) entry which is preliminary data.</text>
</comment>
<dbReference type="PANTHER" id="PTHR38674">
    <property type="entry name" value="ALKANE 1-MONOOXYGENASE 1"/>
    <property type="match status" value="1"/>
</dbReference>
<dbReference type="STRING" id="1185766.SAMN05216224_101850"/>
<evidence type="ECO:0000313" key="14">
    <source>
        <dbReference type="EMBL" id="KEP69136.1"/>
    </source>
</evidence>
<reference evidence="14 15" key="1">
    <citation type="submission" date="2014-03" db="EMBL/GenBank/DDBJ databases">
        <title>The draft genome sequence of Thioclava dalianensis DLFJ1-1.</title>
        <authorList>
            <person name="Lai Q."/>
            <person name="Shao Z."/>
        </authorList>
    </citation>
    <scope>NUCLEOTIDE SEQUENCE [LARGE SCALE GENOMIC DNA]</scope>
    <source>
        <strain evidence="14 15">DLFJ1-1</strain>
    </source>
</reference>
<keyword evidence="6" id="KW-0479">Metal-binding</keyword>
<organism evidence="14 15">
    <name type="scientific">Thioclava dalianensis</name>
    <dbReference type="NCBI Taxonomy" id="1185766"/>
    <lineage>
        <taxon>Bacteria</taxon>
        <taxon>Pseudomonadati</taxon>
        <taxon>Pseudomonadota</taxon>
        <taxon>Alphaproteobacteria</taxon>
        <taxon>Rhodobacterales</taxon>
        <taxon>Paracoccaceae</taxon>
        <taxon>Thioclava</taxon>
    </lineage>
</organism>
<evidence type="ECO:0000256" key="1">
    <source>
        <dbReference type="ARBA" id="ARBA00004429"/>
    </source>
</evidence>
<dbReference type="InterPro" id="IPR033885">
    <property type="entry name" value="AlkB/XylM"/>
</dbReference>
<evidence type="ECO:0000256" key="2">
    <source>
        <dbReference type="ARBA" id="ARBA00010823"/>
    </source>
</evidence>
<gene>
    <name evidence="14" type="ORF">DL1_05195</name>
</gene>
<evidence type="ECO:0000256" key="10">
    <source>
        <dbReference type="ARBA" id="ARBA00023033"/>
    </source>
</evidence>
<evidence type="ECO:0000256" key="12">
    <source>
        <dbReference type="SAM" id="Phobius"/>
    </source>
</evidence>
<accession>A0A074TBI7</accession>
<evidence type="ECO:0000256" key="11">
    <source>
        <dbReference type="ARBA" id="ARBA00023136"/>
    </source>
</evidence>
<dbReference type="GO" id="GO:0006629">
    <property type="term" value="P:lipid metabolic process"/>
    <property type="evidence" value="ECO:0007669"/>
    <property type="project" value="InterPro"/>
</dbReference>
<evidence type="ECO:0000256" key="8">
    <source>
        <dbReference type="ARBA" id="ARBA00023002"/>
    </source>
</evidence>
<evidence type="ECO:0000256" key="6">
    <source>
        <dbReference type="ARBA" id="ARBA00022723"/>
    </source>
</evidence>
<keyword evidence="10 14" id="KW-0503">Monooxygenase</keyword>
<dbReference type="Pfam" id="PF00487">
    <property type="entry name" value="FA_desaturase"/>
    <property type="match status" value="1"/>
</dbReference>